<sequence>MKKFKAFSLVEVLITALIVGIIAGISGKSILAIYADYQSSEQKYLLEISLLNTMAQIQKILQKAVFESIFLQDNTLEFLEKSNQWVNLGDYSLPCFSSLIARATMSNTLELAVLPLNQQFQERLNALCTLYSQPFELLFLCPNNSPRDYYTPKFRAKILSQNAYEIITQIPEFLINNASQTFFSKVYLLDSKRAHKKIVLKDNQLFLFSDKSYLLDDFIESMELERVEFGFKLTLCKEPKDLLCKSHIILEESF</sequence>
<evidence type="ECO:0000256" key="1">
    <source>
        <dbReference type="SAM" id="Phobius"/>
    </source>
</evidence>
<dbReference type="RefSeq" id="WP_108911334.1">
    <property type="nucleotide sequence ID" value="NZ_CP021886.1"/>
</dbReference>
<dbReference type="AlphaFoldDB" id="A0A2U8FEG6"/>
<feature type="transmembrane region" description="Helical" evidence="1">
    <location>
        <begin position="12"/>
        <end position="35"/>
    </location>
</feature>
<protein>
    <recommendedName>
        <fullName evidence="4">Prepilin-type N-terminal cleavage/methylation domain-containing protein</fullName>
    </recommendedName>
</protein>
<dbReference type="OrthoDB" id="9903359at2"/>
<dbReference type="NCBIfam" id="TIGR02532">
    <property type="entry name" value="IV_pilin_GFxxxE"/>
    <property type="match status" value="1"/>
</dbReference>
<dbReference type="Pfam" id="PF07963">
    <property type="entry name" value="N_methyl"/>
    <property type="match status" value="1"/>
</dbReference>
<gene>
    <name evidence="2" type="ORF">CDV25_06925</name>
</gene>
<organism evidence="2 3">
    <name type="scientific">Helicobacter apodemus</name>
    <dbReference type="NCBI Taxonomy" id="135569"/>
    <lineage>
        <taxon>Bacteria</taxon>
        <taxon>Pseudomonadati</taxon>
        <taxon>Campylobacterota</taxon>
        <taxon>Epsilonproteobacteria</taxon>
        <taxon>Campylobacterales</taxon>
        <taxon>Helicobacteraceae</taxon>
        <taxon>Helicobacter</taxon>
    </lineage>
</organism>
<keyword evidence="1" id="KW-1133">Transmembrane helix</keyword>
<keyword evidence="1" id="KW-0812">Transmembrane</keyword>
<proteinExistence type="predicted"/>
<evidence type="ECO:0000313" key="3">
    <source>
        <dbReference type="Proteomes" id="UP000244890"/>
    </source>
</evidence>
<accession>A0A2U8FEG6</accession>
<dbReference type="Proteomes" id="UP000244890">
    <property type="component" value="Chromosome"/>
</dbReference>
<dbReference type="KEGG" id="had:CDV25_06925"/>
<keyword evidence="1" id="KW-0472">Membrane</keyword>
<dbReference type="EMBL" id="CP021886">
    <property type="protein sequence ID" value="AWI34526.1"/>
    <property type="molecule type" value="Genomic_DNA"/>
</dbReference>
<name>A0A2U8FEG6_9HELI</name>
<dbReference type="InterPro" id="IPR012902">
    <property type="entry name" value="N_methyl_site"/>
</dbReference>
<reference evidence="2 3" key="1">
    <citation type="submission" date="2017-06" db="EMBL/GenBank/DDBJ databases">
        <title>Complete genome of Helicobacter apodemus.</title>
        <authorList>
            <person name="Cho S."/>
        </authorList>
    </citation>
    <scope>NUCLEOTIDE SEQUENCE [LARGE SCALE GENOMIC DNA]</scope>
    <source>
        <strain evidence="3">SNUVETPUB-15-01</strain>
    </source>
</reference>
<evidence type="ECO:0008006" key="4">
    <source>
        <dbReference type="Google" id="ProtNLM"/>
    </source>
</evidence>
<evidence type="ECO:0000313" key="2">
    <source>
        <dbReference type="EMBL" id="AWI34526.1"/>
    </source>
</evidence>